<dbReference type="InterPro" id="IPR050194">
    <property type="entry name" value="Glycosyltransferase_grp1"/>
</dbReference>
<evidence type="ECO:0000259" key="2">
    <source>
        <dbReference type="Pfam" id="PF13439"/>
    </source>
</evidence>
<dbReference type="AlphaFoldDB" id="A0A1T4U7N2"/>
<keyword evidence="4" id="KW-1185">Reference proteome</keyword>
<dbReference type="GO" id="GO:0016757">
    <property type="term" value="F:glycosyltransferase activity"/>
    <property type="evidence" value="ECO:0007669"/>
    <property type="project" value="InterPro"/>
</dbReference>
<dbReference type="InterPro" id="IPR001296">
    <property type="entry name" value="Glyco_trans_1"/>
</dbReference>
<dbReference type="OrthoDB" id="9792269at2"/>
<proteinExistence type="predicted"/>
<sequence length="375" mass="42414">MNHSKLYVSTAVKDASVTGGGILAVALPLHNMLPNFGVNSTLISEGQCFTPVSDAYVTRAFGLSALFLSKNRLGDLIHIHGTWNLFELFCFLAGKAKGAKLVISPHGALEPWAFKSKHTKKKLAWWLYQKRLLSKADLVVVNSEQERDNLVDLGIETQIAVIPNGVTLDGYQDAVDEYKNKERDRTVLYFSRIDRKKGIDLLIKAWANLNDRLGFKLKIQGYGDEDYLCELIELSKSLNVQDSIIFQDAVFGKDKWNSFHSASIYVLPSYSENFGITVAEALFSGLPCITTTEMPWHDLPENNVGWSVETNVEAIEMALKDAISLEEPKLIRMRQNAVEYAQKRFLWDNIVHQYKDTYQWLLDKNGSERPNFVSK</sequence>
<evidence type="ECO:0000313" key="4">
    <source>
        <dbReference type="Proteomes" id="UP000190162"/>
    </source>
</evidence>
<dbReference type="Pfam" id="PF00534">
    <property type="entry name" value="Glycos_transf_1"/>
    <property type="match status" value="1"/>
</dbReference>
<accession>A0A1T4U7N2</accession>
<dbReference type="SUPFAM" id="SSF53756">
    <property type="entry name" value="UDP-Glycosyltransferase/glycogen phosphorylase"/>
    <property type="match status" value="1"/>
</dbReference>
<gene>
    <name evidence="3" type="ORF">SAMN02745132_00984</name>
</gene>
<dbReference type="EMBL" id="FUXU01000007">
    <property type="protein sequence ID" value="SKA48772.1"/>
    <property type="molecule type" value="Genomic_DNA"/>
</dbReference>
<dbReference type="Proteomes" id="UP000190162">
    <property type="component" value="Unassembled WGS sequence"/>
</dbReference>
<dbReference type="InterPro" id="IPR028098">
    <property type="entry name" value="Glyco_trans_4-like_N"/>
</dbReference>
<evidence type="ECO:0000313" key="3">
    <source>
        <dbReference type="EMBL" id="SKA48772.1"/>
    </source>
</evidence>
<dbReference type="Gene3D" id="3.40.50.2000">
    <property type="entry name" value="Glycogen Phosphorylase B"/>
    <property type="match status" value="2"/>
</dbReference>
<feature type="domain" description="Glycosyl transferase family 1" evidence="1">
    <location>
        <begin position="177"/>
        <end position="343"/>
    </location>
</feature>
<feature type="domain" description="Glycosyltransferase subfamily 4-like N-terminal" evidence="2">
    <location>
        <begin position="75"/>
        <end position="169"/>
    </location>
</feature>
<dbReference type="PANTHER" id="PTHR45947:SF3">
    <property type="entry name" value="SULFOQUINOVOSYL TRANSFERASE SQD2"/>
    <property type="match status" value="1"/>
</dbReference>
<dbReference type="Pfam" id="PF13439">
    <property type="entry name" value="Glyco_transf_4"/>
    <property type="match status" value="1"/>
</dbReference>
<reference evidence="4" key="1">
    <citation type="submission" date="2017-02" db="EMBL/GenBank/DDBJ databases">
        <authorList>
            <person name="Varghese N."/>
            <person name="Submissions S."/>
        </authorList>
    </citation>
    <scope>NUCLEOTIDE SEQUENCE [LARGE SCALE GENOMIC DNA]</scope>
    <source>
        <strain evidence="4">DSM 22720</strain>
    </source>
</reference>
<evidence type="ECO:0000259" key="1">
    <source>
        <dbReference type="Pfam" id="PF00534"/>
    </source>
</evidence>
<protein>
    <submittedName>
        <fullName evidence="3">Glycosyltransferase involved in cell wall bisynthesis</fullName>
    </submittedName>
</protein>
<dbReference type="PANTHER" id="PTHR45947">
    <property type="entry name" value="SULFOQUINOVOSYL TRANSFERASE SQD2"/>
    <property type="match status" value="1"/>
</dbReference>
<keyword evidence="3" id="KW-0808">Transferase</keyword>
<name>A0A1T4U7N2_9GAMM</name>
<organism evidence="3 4">
    <name type="scientific">Enterovibrio nigricans DSM 22720</name>
    <dbReference type="NCBI Taxonomy" id="1121868"/>
    <lineage>
        <taxon>Bacteria</taxon>
        <taxon>Pseudomonadati</taxon>
        <taxon>Pseudomonadota</taxon>
        <taxon>Gammaproteobacteria</taxon>
        <taxon>Vibrionales</taxon>
        <taxon>Vibrionaceae</taxon>
        <taxon>Enterovibrio</taxon>
    </lineage>
</organism>